<dbReference type="InterPro" id="IPR002355">
    <property type="entry name" value="Cu_oxidase_Cu_BS"/>
</dbReference>
<dbReference type="GO" id="GO:0016491">
    <property type="term" value="F:oxidoreductase activity"/>
    <property type="evidence" value="ECO:0007669"/>
    <property type="project" value="UniProtKB-KW"/>
</dbReference>
<dbReference type="InterPro" id="IPR045087">
    <property type="entry name" value="Cu-oxidase_fam"/>
</dbReference>
<evidence type="ECO:0000259" key="3">
    <source>
        <dbReference type="Pfam" id="PF07731"/>
    </source>
</evidence>
<accession>A0A1I7I735</accession>
<evidence type="ECO:0000256" key="1">
    <source>
        <dbReference type="ARBA" id="ARBA00022723"/>
    </source>
</evidence>
<reference evidence="5 6" key="1">
    <citation type="submission" date="2016-10" db="EMBL/GenBank/DDBJ databases">
        <authorList>
            <person name="de Groot N.N."/>
        </authorList>
    </citation>
    <scope>NUCLEOTIDE SEQUENCE [LARGE SCALE GENOMIC DNA]</scope>
    <source>
        <strain evidence="5 6">Nl14</strain>
    </source>
</reference>
<gene>
    <name evidence="5" type="ORF">SAMN05216417_11539</name>
</gene>
<sequence length="348" mass="38632">MIFMISCSDYHSYYKNMNICNAGRVMALLGLLALFGMGQAVAAEREYWVAAEKVTWNYAPSGKNLIKPDDGLGVWGKTLTYPKYRYFGYKDGRYKERLVQPEWAGILGPQLRAEVGDTLKVHFLNKTDRPLSMHPHGVFYDKKSEGADAASAGAGIGAAVPPGKSFTYTWVVDEASGPGPTDPSSIVWLYHSHVMEEEEANLGLVGTIIVTRQGMARSARDPSPNDVDQEFTTLFMIFNEENGEESGMKHTINGRIFGNLKGYDTSIGKRVRWHVVALGNETDNHTVHWHAQTVLDHGRRTDVVEVLPASMTSVDMIPRSAGNWLLHCHVDDHMMAGMSTRWNVAPGK</sequence>
<feature type="domain" description="Plastocyanin-like" evidence="4">
    <location>
        <begin position="106"/>
        <end position="212"/>
    </location>
</feature>
<evidence type="ECO:0000256" key="2">
    <source>
        <dbReference type="ARBA" id="ARBA00023002"/>
    </source>
</evidence>
<evidence type="ECO:0000259" key="4">
    <source>
        <dbReference type="Pfam" id="PF07732"/>
    </source>
</evidence>
<evidence type="ECO:0000313" key="6">
    <source>
        <dbReference type="Proteomes" id="UP000182649"/>
    </source>
</evidence>
<keyword evidence="2" id="KW-0560">Oxidoreductase</keyword>
<dbReference type="InterPro" id="IPR011707">
    <property type="entry name" value="Cu-oxidase-like_N"/>
</dbReference>
<dbReference type="Proteomes" id="UP000182649">
    <property type="component" value="Unassembled WGS sequence"/>
</dbReference>
<keyword evidence="1" id="KW-0479">Metal-binding</keyword>
<organism evidence="5 6">
    <name type="scientific">Nitrosospira multiformis</name>
    <dbReference type="NCBI Taxonomy" id="1231"/>
    <lineage>
        <taxon>Bacteria</taxon>
        <taxon>Pseudomonadati</taxon>
        <taxon>Pseudomonadota</taxon>
        <taxon>Betaproteobacteria</taxon>
        <taxon>Nitrosomonadales</taxon>
        <taxon>Nitrosomonadaceae</taxon>
        <taxon>Nitrosospira</taxon>
    </lineage>
</organism>
<dbReference type="PANTHER" id="PTHR11709:SF486">
    <property type="entry name" value="MULTICOPPER OXIDASE"/>
    <property type="match status" value="1"/>
</dbReference>
<dbReference type="Pfam" id="PF07731">
    <property type="entry name" value="Cu-oxidase_2"/>
    <property type="match status" value="1"/>
</dbReference>
<dbReference type="Gene3D" id="2.60.40.420">
    <property type="entry name" value="Cupredoxins - blue copper proteins"/>
    <property type="match status" value="2"/>
</dbReference>
<name>A0A1I7I735_9PROT</name>
<protein>
    <submittedName>
        <fullName evidence="5">Multicopper oxidase</fullName>
    </submittedName>
</protein>
<proteinExistence type="predicted"/>
<feature type="domain" description="Plastocyanin-like" evidence="3">
    <location>
        <begin position="246"/>
        <end position="347"/>
    </location>
</feature>
<evidence type="ECO:0000313" key="5">
    <source>
        <dbReference type="EMBL" id="SFU68772.1"/>
    </source>
</evidence>
<dbReference type="GO" id="GO:0005507">
    <property type="term" value="F:copper ion binding"/>
    <property type="evidence" value="ECO:0007669"/>
    <property type="project" value="InterPro"/>
</dbReference>
<dbReference type="AlphaFoldDB" id="A0A1I7I735"/>
<dbReference type="PROSITE" id="PS00080">
    <property type="entry name" value="MULTICOPPER_OXIDASE2"/>
    <property type="match status" value="1"/>
</dbReference>
<dbReference type="EMBL" id="FPBZ01000015">
    <property type="protein sequence ID" value="SFU68772.1"/>
    <property type="molecule type" value="Genomic_DNA"/>
</dbReference>
<dbReference type="SUPFAM" id="SSF49503">
    <property type="entry name" value="Cupredoxins"/>
    <property type="match status" value="2"/>
</dbReference>
<dbReference type="Pfam" id="PF07732">
    <property type="entry name" value="Cu-oxidase_3"/>
    <property type="match status" value="1"/>
</dbReference>
<dbReference type="InterPro" id="IPR033138">
    <property type="entry name" value="Cu_oxidase_CS"/>
</dbReference>
<dbReference type="PROSITE" id="PS00079">
    <property type="entry name" value="MULTICOPPER_OXIDASE1"/>
    <property type="match status" value="1"/>
</dbReference>
<dbReference type="InterPro" id="IPR011706">
    <property type="entry name" value="Cu-oxidase_C"/>
</dbReference>
<dbReference type="PANTHER" id="PTHR11709">
    <property type="entry name" value="MULTI-COPPER OXIDASE"/>
    <property type="match status" value="1"/>
</dbReference>
<dbReference type="InterPro" id="IPR008972">
    <property type="entry name" value="Cupredoxin"/>
</dbReference>